<dbReference type="RefSeq" id="XP_013170469.1">
    <property type="nucleotide sequence ID" value="XM_013315015.1"/>
</dbReference>
<evidence type="ECO:0000313" key="3">
    <source>
        <dbReference type="RefSeq" id="XP_013170469.1"/>
    </source>
</evidence>
<name>A0AAJ6ZDN7_PAPXU</name>
<evidence type="ECO:0000256" key="1">
    <source>
        <dbReference type="SAM" id="MobiDB-lite"/>
    </source>
</evidence>
<feature type="region of interest" description="Disordered" evidence="1">
    <location>
        <begin position="376"/>
        <end position="401"/>
    </location>
</feature>
<evidence type="ECO:0000259" key="2">
    <source>
        <dbReference type="Pfam" id="PF14529"/>
    </source>
</evidence>
<sequence>MALNLLQANINHSARAQDLLFQSMAEWKIHVAVVSEPYRVPSGDEWIGDLDGLVALTSRSIEGSPAFADVVRGRGYVAALVGGILVVGAYFSPNRSLADFEGFLSEVGVLIGRSRSPRVLVAGDLNAKSSAWGCPATDPRGRELEDWATETGLVVLNRGSVNTCVRRQGGSIVDVAFADGVLARRVSGWRVVEDAETLSDHRYVRFSISASPSNLVGPDRLPSGEGPRWSLSRMDRDFLVEAALVEAWFSAPREDVVEVGVEAERLGAAMTRICDGAMPRVRSVPSRRPVYWWTAELTQLRSSCVAARRRYTRCRRRRRRDPIEEERFYSLYRGEVKALRAAIGAAKDQAYSEMLEALDGDPFGSRVPSATIARPATWTRQSTRSPCARAGTRNAPRSLAQ</sequence>
<feature type="domain" description="Endonuclease/exonuclease/phosphatase" evidence="2">
    <location>
        <begin position="84"/>
        <end position="204"/>
    </location>
</feature>
<gene>
    <name evidence="3" type="primary">LOC106119888</name>
</gene>
<dbReference type="KEGG" id="pxu:106119888"/>
<protein>
    <submittedName>
        <fullName evidence="3">Uncharacterized protein LOC106119888</fullName>
    </submittedName>
</protein>
<reference evidence="3" key="1">
    <citation type="submission" date="2025-08" db="UniProtKB">
        <authorList>
            <consortium name="RefSeq"/>
        </authorList>
    </citation>
    <scope>IDENTIFICATION</scope>
</reference>
<dbReference type="PANTHER" id="PTHR33273:SF4">
    <property type="entry name" value="ENDONUCLEASE_EXONUCLEASE_PHOSPHATASE DOMAIN-CONTAINING PROTEIN"/>
    <property type="match status" value="1"/>
</dbReference>
<dbReference type="SUPFAM" id="SSF56219">
    <property type="entry name" value="DNase I-like"/>
    <property type="match status" value="1"/>
</dbReference>
<dbReference type="Pfam" id="PF14529">
    <property type="entry name" value="Exo_endo_phos_2"/>
    <property type="match status" value="1"/>
</dbReference>
<accession>A0AAJ6ZDN7</accession>
<dbReference type="Gene3D" id="3.60.10.10">
    <property type="entry name" value="Endonuclease/exonuclease/phosphatase"/>
    <property type="match status" value="1"/>
</dbReference>
<dbReference type="InterPro" id="IPR036691">
    <property type="entry name" value="Endo/exonu/phosph_ase_sf"/>
</dbReference>
<dbReference type="Proteomes" id="UP000694872">
    <property type="component" value="Unplaced"/>
</dbReference>
<organism evidence="3">
    <name type="scientific">Papilio xuthus</name>
    <name type="common">Asian swallowtail butterfly</name>
    <dbReference type="NCBI Taxonomy" id="66420"/>
    <lineage>
        <taxon>Eukaryota</taxon>
        <taxon>Metazoa</taxon>
        <taxon>Ecdysozoa</taxon>
        <taxon>Arthropoda</taxon>
        <taxon>Hexapoda</taxon>
        <taxon>Insecta</taxon>
        <taxon>Pterygota</taxon>
        <taxon>Neoptera</taxon>
        <taxon>Endopterygota</taxon>
        <taxon>Lepidoptera</taxon>
        <taxon>Glossata</taxon>
        <taxon>Ditrysia</taxon>
        <taxon>Papilionoidea</taxon>
        <taxon>Papilionidae</taxon>
        <taxon>Papilioninae</taxon>
        <taxon>Papilio</taxon>
    </lineage>
</organism>
<dbReference type="InterPro" id="IPR005135">
    <property type="entry name" value="Endo/exonuclease/phosphatase"/>
</dbReference>
<dbReference type="CDD" id="cd09077">
    <property type="entry name" value="R1-I-EN"/>
    <property type="match status" value="1"/>
</dbReference>
<dbReference type="GeneID" id="106119888"/>
<dbReference type="GO" id="GO:0003824">
    <property type="term" value="F:catalytic activity"/>
    <property type="evidence" value="ECO:0007669"/>
    <property type="project" value="InterPro"/>
</dbReference>
<proteinExistence type="predicted"/>
<dbReference type="AlphaFoldDB" id="A0AAJ6ZDN7"/>
<dbReference type="PANTHER" id="PTHR33273">
    <property type="entry name" value="DOMAIN-CONTAINING PROTEIN, PUTATIVE-RELATED"/>
    <property type="match status" value="1"/>
</dbReference>